<dbReference type="Proteomes" id="UP001272097">
    <property type="component" value="Unassembled WGS sequence"/>
</dbReference>
<keyword evidence="2" id="KW-1185">Reference proteome</keyword>
<organism evidence="1 2">
    <name type="scientific">Mesorhizobium australafricanum</name>
    <dbReference type="NCBI Taxonomy" id="3072311"/>
    <lineage>
        <taxon>Bacteria</taxon>
        <taxon>Pseudomonadati</taxon>
        <taxon>Pseudomonadota</taxon>
        <taxon>Alphaproteobacteria</taxon>
        <taxon>Hyphomicrobiales</taxon>
        <taxon>Phyllobacteriaceae</taxon>
        <taxon>Mesorhizobium</taxon>
    </lineage>
</organism>
<evidence type="ECO:0000313" key="2">
    <source>
        <dbReference type="Proteomes" id="UP001272097"/>
    </source>
</evidence>
<proteinExistence type="predicted"/>
<dbReference type="RefSeq" id="WP_320213924.1">
    <property type="nucleotide sequence ID" value="NZ_JAVIIS010000011.1"/>
</dbReference>
<accession>A0ABU4WVD2</accession>
<evidence type="ECO:0008006" key="3">
    <source>
        <dbReference type="Google" id="ProtNLM"/>
    </source>
</evidence>
<comment type="caution">
    <text evidence="1">The sequence shown here is derived from an EMBL/GenBank/DDBJ whole genome shotgun (WGS) entry which is preliminary data.</text>
</comment>
<gene>
    <name evidence="1" type="ORF">RFM51_10415</name>
</gene>
<protein>
    <recommendedName>
        <fullName evidence="3">Transposase</fullName>
    </recommendedName>
</protein>
<evidence type="ECO:0000313" key="1">
    <source>
        <dbReference type="EMBL" id="MDX8440009.1"/>
    </source>
</evidence>
<reference evidence="1 2" key="1">
    <citation type="submission" date="2023-08" db="EMBL/GenBank/DDBJ databases">
        <title>Implementing the SeqCode for naming new Mesorhizobium species isolated from Vachellia karroo root nodules.</title>
        <authorList>
            <person name="Van Lill M."/>
        </authorList>
    </citation>
    <scope>NUCLEOTIDE SEQUENCE [LARGE SCALE GENOMIC DNA]</scope>
    <source>
        <strain evidence="1 2">VK3E</strain>
    </source>
</reference>
<name>A0ABU4WVD2_9HYPH</name>
<sequence length="57" mass="6195">MVFATVKMLSLTRFAARFSSLCQETVKAGTAAILAAYRAIGVKMRLSYPALEQAGQR</sequence>
<dbReference type="EMBL" id="JAVIIS010000011">
    <property type="protein sequence ID" value="MDX8440009.1"/>
    <property type="molecule type" value="Genomic_DNA"/>
</dbReference>